<dbReference type="Gene3D" id="6.10.250.3220">
    <property type="match status" value="1"/>
</dbReference>
<sequence>MSETQQVQNSTGSIRSSEKIEDTFRRMKVNEDNMEQSSQYPDRPGERDCQFFLRTGQCGYGNSCRYNHPLTYLPQAVIYHRDELPERIGQPDCEYFLKTGACKYGATCKYHHPKDRNGAGPVLFNVLGYPMRHGEKSCPYYMQTGMCRFGVACKFHHPHPQSHNGHSTYGMSSFPSVGYPYACGLSMMSLPPATYGVMPPPATYGEAMSRSQVQVQVPQPQAYMPFVVAPSQGLLPPQGWATYMSAANPIYNVKSQPESSSSASVPVAVTSHHHQSFSERAECRFFMNTGTCKYGDDCKYSHPKERMLQSQPNLLNPIVLPSRPGQPACGNFKAYGFCKYGANCKFDHSVSSLPSDNASPVSSTHVSVSSPPSRSDSTTLSNGGDKPAAENHNSETEKQEDSPALQDSSPPSHSDSAALSNGKSDAENPSSETRKQDDNPAQVDMSEKQDSSHNAS</sequence>
<feature type="domain" description="C3H1-type" evidence="7">
    <location>
        <begin position="323"/>
        <end position="351"/>
    </location>
</feature>
<feature type="zinc finger region" description="C3H1-type" evidence="5">
    <location>
        <begin position="277"/>
        <end position="305"/>
    </location>
</feature>
<feature type="domain" description="C3H1-type" evidence="7">
    <location>
        <begin position="43"/>
        <end position="71"/>
    </location>
</feature>
<name>A0A1J3FTN3_NOCCA</name>
<feature type="zinc finger region" description="C3H1-type" evidence="5">
    <location>
        <begin position="43"/>
        <end position="71"/>
    </location>
</feature>
<feature type="compositionally biased region" description="Basic and acidic residues" evidence="6">
    <location>
        <begin position="387"/>
        <end position="401"/>
    </location>
</feature>
<dbReference type="SUPFAM" id="SSF90229">
    <property type="entry name" value="CCCH zinc finger"/>
    <property type="match status" value="5"/>
</dbReference>
<dbReference type="InterPro" id="IPR036855">
    <property type="entry name" value="Znf_CCCH_sf"/>
</dbReference>
<feature type="zinc finger region" description="C3H1-type" evidence="5">
    <location>
        <begin position="132"/>
        <end position="160"/>
    </location>
</feature>
<feature type="compositionally biased region" description="Low complexity" evidence="6">
    <location>
        <begin position="359"/>
        <end position="381"/>
    </location>
</feature>
<accession>A0A1J3FTN3</accession>
<evidence type="ECO:0000313" key="8">
    <source>
        <dbReference type="EMBL" id="JAU47427.1"/>
    </source>
</evidence>
<keyword evidence="4" id="KW-0238">DNA-binding</keyword>
<evidence type="ECO:0000256" key="3">
    <source>
        <dbReference type="ARBA" id="ARBA00022833"/>
    </source>
</evidence>
<evidence type="ECO:0000259" key="7">
    <source>
        <dbReference type="PROSITE" id="PS50103"/>
    </source>
</evidence>
<gene>
    <name evidence="8" type="ORF">LC_TR7052_c0_g1_i1_g.23744</name>
</gene>
<evidence type="ECO:0000256" key="6">
    <source>
        <dbReference type="SAM" id="MobiDB-lite"/>
    </source>
</evidence>
<dbReference type="Gene3D" id="2.30.30.1190">
    <property type="match status" value="2"/>
</dbReference>
<dbReference type="Pfam" id="PF00642">
    <property type="entry name" value="zf-CCCH"/>
    <property type="match status" value="5"/>
</dbReference>
<evidence type="ECO:0000256" key="5">
    <source>
        <dbReference type="PROSITE-ProRule" id="PRU00723"/>
    </source>
</evidence>
<dbReference type="GO" id="GO:0008270">
    <property type="term" value="F:zinc ion binding"/>
    <property type="evidence" value="ECO:0007669"/>
    <property type="project" value="UniProtKB-KW"/>
</dbReference>
<dbReference type="AlphaFoldDB" id="A0A1J3FTN3"/>
<feature type="compositionally biased region" description="Low complexity" evidence="6">
    <location>
        <begin position="407"/>
        <end position="420"/>
    </location>
</feature>
<dbReference type="GO" id="GO:0003677">
    <property type="term" value="F:DNA binding"/>
    <property type="evidence" value="ECO:0007669"/>
    <property type="project" value="UniProtKB-KW"/>
</dbReference>
<feature type="domain" description="C3H1-type" evidence="7">
    <location>
        <begin position="87"/>
        <end position="115"/>
    </location>
</feature>
<dbReference type="EMBL" id="GEVK01005405">
    <property type="protein sequence ID" value="JAU47427.1"/>
    <property type="molecule type" value="Transcribed_RNA"/>
</dbReference>
<dbReference type="InterPro" id="IPR000571">
    <property type="entry name" value="Znf_CCCH"/>
</dbReference>
<evidence type="ECO:0000256" key="4">
    <source>
        <dbReference type="ARBA" id="ARBA00023125"/>
    </source>
</evidence>
<feature type="region of interest" description="Disordered" evidence="6">
    <location>
        <begin position="352"/>
        <end position="456"/>
    </location>
</feature>
<evidence type="ECO:0000256" key="1">
    <source>
        <dbReference type="ARBA" id="ARBA00022723"/>
    </source>
</evidence>
<feature type="compositionally biased region" description="Polar residues" evidence="6">
    <location>
        <begin position="421"/>
        <end position="431"/>
    </location>
</feature>
<evidence type="ECO:0000256" key="2">
    <source>
        <dbReference type="ARBA" id="ARBA00022771"/>
    </source>
</evidence>
<feature type="compositionally biased region" description="Polar residues" evidence="6">
    <location>
        <begin position="1"/>
        <end position="15"/>
    </location>
</feature>
<protein>
    <submittedName>
        <fullName evidence="8">Zinc finger CCCH domain-containing protein 26</fullName>
    </submittedName>
</protein>
<dbReference type="GO" id="GO:0003729">
    <property type="term" value="F:mRNA binding"/>
    <property type="evidence" value="ECO:0007669"/>
    <property type="project" value="TreeGrafter"/>
</dbReference>
<proteinExistence type="predicted"/>
<keyword evidence="1 5" id="KW-0479">Metal-binding</keyword>
<reference evidence="8" key="1">
    <citation type="submission" date="2016-07" db="EMBL/GenBank/DDBJ databases">
        <title>De novo transcriptome assembly of four accessions of the metal hyperaccumulator plant Noccaea caerulescens.</title>
        <authorList>
            <person name="Blande D."/>
            <person name="Halimaa P."/>
            <person name="Tervahauta A.I."/>
            <person name="Aarts M.G."/>
            <person name="Karenlampi S.O."/>
        </authorList>
    </citation>
    <scope>NUCLEOTIDE SEQUENCE</scope>
</reference>
<dbReference type="PANTHER" id="PTHR12506">
    <property type="entry name" value="PROTEIN PHOSPHATASE RELATED"/>
    <property type="match status" value="1"/>
</dbReference>
<feature type="domain" description="C3H1-type" evidence="7">
    <location>
        <begin position="132"/>
        <end position="160"/>
    </location>
</feature>
<keyword evidence="3 5" id="KW-0862">Zinc</keyword>
<organism evidence="8">
    <name type="scientific">Noccaea caerulescens</name>
    <name type="common">Alpine penny-cress</name>
    <name type="synonym">Thlaspi caerulescens</name>
    <dbReference type="NCBI Taxonomy" id="107243"/>
    <lineage>
        <taxon>Eukaryota</taxon>
        <taxon>Viridiplantae</taxon>
        <taxon>Streptophyta</taxon>
        <taxon>Embryophyta</taxon>
        <taxon>Tracheophyta</taxon>
        <taxon>Spermatophyta</taxon>
        <taxon>Magnoliopsida</taxon>
        <taxon>eudicotyledons</taxon>
        <taxon>Gunneridae</taxon>
        <taxon>Pentapetalae</taxon>
        <taxon>rosids</taxon>
        <taxon>malvids</taxon>
        <taxon>Brassicales</taxon>
        <taxon>Brassicaceae</taxon>
        <taxon>Coluteocarpeae</taxon>
        <taxon>Noccaea</taxon>
    </lineage>
</organism>
<dbReference type="PANTHER" id="PTHR12506:SF50">
    <property type="entry name" value="ZINC FINGER CCCH DOMAIN-CONTAINING PROTEIN 26"/>
    <property type="match status" value="1"/>
</dbReference>
<dbReference type="SMART" id="SM00356">
    <property type="entry name" value="ZnF_C3H1"/>
    <property type="match status" value="5"/>
</dbReference>
<feature type="domain" description="C3H1-type" evidence="7">
    <location>
        <begin position="277"/>
        <end position="305"/>
    </location>
</feature>
<feature type="zinc finger region" description="C3H1-type" evidence="5">
    <location>
        <begin position="323"/>
        <end position="351"/>
    </location>
</feature>
<keyword evidence="2 5" id="KW-0863">Zinc-finger</keyword>
<dbReference type="InterPro" id="IPR050974">
    <property type="entry name" value="Plant_ZF_CCCH"/>
</dbReference>
<feature type="region of interest" description="Disordered" evidence="6">
    <location>
        <begin position="1"/>
        <end position="22"/>
    </location>
</feature>
<feature type="zinc finger region" description="C3H1-type" evidence="5">
    <location>
        <begin position="87"/>
        <end position="115"/>
    </location>
</feature>
<dbReference type="Gene3D" id="4.10.1000.10">
    <property type="entry name" value="Zinc finger, CCCH-type"/>
    <property type="match status" value="1"/>
</dbReference>
<dbReference type="PROSITE" id="PS50103">
    <property type="entry name" value="ZF_C3H1"/>
    <property type="match status" value="5"/>
</dbReference>
<feature type="compositionally biased region" description="Basic and acidic residues" evidence="6">
    <location>
        <begin position="445"/>
        <end position="456"/>
    </location>
</feature>